<proteinExistence type="predicted"/>
<dbReference type="EMBL" id="JAMHFX010000219">
    <property type="protein sequence ID" value="MCO1623341.1"/>
    <property type="molecule type" value="Genomic_DNA"/>
</dbReference>
<accession>A0AAW5HMG7</accession>
<gene>
    <name evidence="1" type="ORF">M8C81_22365</name>
</gene>
<dbReference type="AlphaFoldDB" id="A0AAW5HMG7"/>
<name>A0AAW5HMG7_PSEPU</name>
<evidence type="ECO:0000313" key="1">
    <source>
        <dbReference type="EMBL" id="MCO1623341.1"/>
    </source>
</evidence>
<comment type="caution">
    <text evidence="1">The sequence shown here is derived from an EMBL/GenBank/DDBJ whole genome shotgun (WGS) entry which is preliminary data.</text>
</comment>
<dbReference type="Proteomes" id="UP001202943">
    <property type="component" value="Unassembled WGS sequence"/>
</dbReference>
<sequence>MTQRHRWMELVTTLDHVEAPERLTLRLVLKHAYYPTLMELAQVRPLRFASPQAKRFILTTLHEQAVYLPISHLTAISVRRDSVAKVQFGSTLFDVPFETMTPKQGD</sequence>
<dbReference type="RefSeq" id="WP_252461138.1">
    <property type="nucleotide sequence ID" value="NZ_JAMHFX010000219.1"/>
</dbReference>
<evidence type="ECO:0000313" key="2">
    <source>
        <dbReference type="Proteomes" id="UP001202943"/>
    </source>
</evidence>
<organism evidence="1 2">
    <name type="scientific">Pseudomonas putida</name>
    <name type="common">Arthrobacter siderocapsulatus</name>
    <dbReference type="NCBI Taxonomy" id="303"/>
    <lineage>
        <taxon>Bacteria</taxon>
        <taxon>Pseudomonadati</taxon>
        <taxon>Pseudomonadota</taxon>
        <taxon>Gammaproteobacteria</taxon>
        <taxon>Pseudomonadales</taxon>
        <taxon>Pseudomonadaceae</taxon>
        <taxon>Pseudomonas</taxon>
    </lineage>
</organism>
<protein>
    <submittedName>
        <fullName evidence="1">Uncharacterized protein</fullName>
    </submittedName>
</protein>
<reference evidence="1" key="2">
    <citation type="submission" date="2023-08" db="EMBL/GenBank/DDBJ databases">
        <title>Isolation, Identification, Denitrification Characteristics of A Highly Efficient Aerobic Denitrifying Bacterial Strain DS2.</title>
        <authorList>
            <person name="Wang H."/>
        </authorList>
    </citation>
    <scope>NUCLEOTIDE SEQUENCE</scope>
    <source>
        <strain evidence="1">DS2</strain>
    </source>
</reference>
<dbReference type="Gene3D" id="3.40.190.10">
    <property type="entry name" value="Periplasmic binding protein-like II"/>
    <property type="match status" value="1"/>
</dbReference>
<reference evidence="1" key="1">
    <citation type="submission" date="2022-05" db="EMBL/GenBank/DDBJ databases">
        <authorList>
            <person name="Yi M."/>
        </authorList>
    </citation>
    <scope>NUCLEOTIDE SEQUENCE</scope>
    <source>
        <strain evidence="1">DS2</strain>
    </source>
</reference>